<comment type="subunit">
    <text evidence="9">Homodimer, forms a heterotetramer with a Cas1 homodimer.</text>
</comment>
<evidence type="ECO:0000256" key="6">
    <source>
        <dbReference type="ARBA" id="ARBA00022801"/>
    </source>
</evidence>
<evidence type="ECO:0000256" key="9">
    <source>
        <dbReference type="HAMAP-Rule" id="MF_01471"/>
    </source>
</evidence>
<evidence type="ECO:0000256" key="5">
    <source>
        <dbReference type="ARBA" id="ARBA00022759"/>
    </source>
</evidence>
<keyword evidence="8 9" id="KW-0051">Antiviral defense</keyword>
<reference evidence="10 11" key="1">
    <citation type="journal article" date="2020" name="J Geophys Res Biogeosci">
        <title>Magnetotaxis as an Adaptation to Enable Bacterial Shuttling of Microbial Sulfur and Sulfur Cycling Across Aquatic Oxic#Anoxic Interfaces.</title>
        <authorList>
            <person name="Li J."/>
            <person name="Liu P."/>
            <person name="Wang J."/>
            <person name="Roberts A.P."/>
            <person name="Pan Y."/>
        </authorList>
    </citation>
    <scope>NUCLEOTIDE SEQUENCE [LARGE SCALE GENOMIC DNA]</scope>
    <source>
        <strain evidence="10 11">MYR-1_YQ</strain>
    </source>
</reference>
<dbReference type="EMBL" id="JABXWD010000237">
    <property type="protein sequence ID" value="MBV6342325.1"/>
    <property type="molecule type" value="Genomic_DNA"/>
</dbReference>
<organism evidence="10 11">
    <name type="scientific">Candidatus Magnetobacterium casense</name>
    <dbReference type="NCBI Taxonomy" id="1455061"/>
    <lineage>
        <taxon>Bacteria</taxon>
        <taxon>Pseudomonadati</taxon>
        <taxon>Nitrospirota</taxon>
        <taxon>Thermodesulfovibrionia</taxon>
        <taxon>Thermodesulfovibrionales</taxon>
        <taxon>Candidatus Magnetobacteriaceae</taxon>
        <taxon>Candidatus Magnetobacterium</taxon>
    </lineage>
</organism>
<dbReference type="RefSeq" id="WP_218252944.1">
    <property type="nucleotide sequence ID" value="NZ_JABXWD010000237.1"/>
</dbReference>
<proteinExistence type="inferred from homology"/>
<dbReference type="CDD" id="cd09725">
    <property type="entry name" value="Cas2_I_II_III"/>
    <property type="match status" value="1"/>
</dbReference>
<dbReference type="NCBIfam" id="TIGR01573">
    <property type="entry name" value="cas2"/>
    <property type="match status" value="1"/>
</dbReference>
<dbReference type="PANTHER" id="PTHR34405">
    <property type="entry name" value="CRISPR-ASSOCIATED ENDORIBONUCLEASE CAS2"/>
    <property type="match status" value="1"/>
</dbReference>
<keyword evidence="3 9" id="KW-0540">Nuclease</keyword>
<dbReference type="GO" id="GO:0004519">
    <property type="term" value="F:endonuclease activity"/>
    <property type="evidence" value="ECO:0007669"/>
    <property type="project" value="UniProtKB-KW"/>
</dbReference>
<feature type="binding site" evidence="9">
    <location>
        <position position="9"/>
    </location>
    <ligand>
        <name>Mg(2+)</name>
        <dbReference type="ChEBI" id="CHEBI:18420"/>
        <note>catalytic</note>
    </ligand>
</feature>
<protein>
    <recommendedName>
        <fullName evidence="9">CRISPR-associated endoribonuclease Cas2</fullName>
        <ecNumber evidence="9">3.1.-.-</ecNumber>
    </recommendedName>
</protein>
<keyword evidence="6 9" id="KW-0378">Hydrolase</keyword>
<dbReference type="EC" id="3.1.-.-" evidence="9"/>
<gene>
    <name evidence="9 10" type="primary">cas2</name>
    <name evidence="10" type="ORF">HWQ67_12085</name>
</gene>
<sequence length="88" mass="10337">MAYYVVTYDIGELRVNKVRKVLKKYLHWVQNSVFEGELSTGKLQKCRQELVRIIDMEADSVYFYVIENRNNLSKAVLGLEKEMTGNIF</sequence>
<evidence type="ECO:0000256" key="7">
    <source>
        <dbReference type="ARBA" id="ARBA00022842"/>
    </source>
</evidence>
<evidence type="ECO:0000256" key="2">
    <source>
        <dbReference type="ARBA" id="ARBA00009959"/>
    </source>
</evidence>
<comment type="similarity">
    <text evidence="2 9">Belongs to the CRISPR-associated endoribonuclease Cas2 protein family.</text>
</comment>
<evidence type="ECO:0000313" key="11">
    <source>
        <dbReference type="Proteomes" id="UP001196980"/>
    </source>
</evidence>
<dbReference type="PANTHER" id="PTHR34405:SF1">
    <property type="entry name" value="CRISPR-ASSOCIATED ENDORIBONUCLEASE CAS2"/>
    <property type="match status" value="1"/>
</dbReference>
<evidence type="ECO:0000256" key="8">
    <source>
        <dbReference type="ARBA" id="ARBA00023118"/>
    </source>
</evidence>
<evidence type="ECO:0000313" key="10">
    <source>
        <dbReference type="EMBL" id="MBV6342325.1"/>
    </source>
</evidence>
<evidence type="ECO:0000256" key="1">
    <source>
        <dbReference type="ARBA" id="ARBA00001946"/>
    </source>
</evidence>
<accession>A0ABS6S151</accession>
<keyword evidence="4 9" id="KW-0479">Metal-binding</keyword>
<dbReference type="HAMAP" id="MF_01471">
    <property type="entry name" value="Cas2"/>
    <property type="match status" value="1"/>
</dbReference>
<comment type="caution">
    <text evidence="10">The sequence shown here is derived from an EMBL/GenBank/DDBJ whole genome shotgun (WGS) entry which is preliminary data.</text>
</comment>
<dbReference type="InterPro" id="IPR019199">
    <property type="entry name" value="Virulence_VapD/CRISPR_Cas2"/>
</dbReference>
<dbReference type="InterPro" id="IPR021127">
    <property type="entry name" value="CRISPR_associated_Cas2"/>
</dbReference>
<dbReference type="Pfam" id="PF09827">
    <property type="entry name" value="CRISPR_Cas2"/>
    <property type="match status" value="1"/>
</dbReference>
<keyword evidence="11" id="KW-1185">Reference proteome</keyword>
<dbReference type="Proteomes" id="UP001196980">
    <property type="component" value="Unassembled WGS sequence"/>
</dbReference>
<name>A0ABS6S151_9BACT</name>
<evidence type="ECO:0000256" key="3">
    <source>
        <dbReference type="ARBA" id="ARBA00022722"/>
    </source>
</evidence>
<keyword evidence="7 9" id="KW-0460">Magnesium</keyword>
<comment type="cofactor">
    <cofactor evidence="1 9">
        <name>Mg(2+)</name>
        <dbReference type="ChEBI" id="CHEBI:18420"/>
    </cofactor>
</comment>
<comment type="function">
    <text evidence="9">CRISPR (clustered regularly interspaced short palindromic repeat), is an adaptive immune system that provides protection against mobile genetic elements (viruses, transposable elements and conjugative plasmids). CRISPR clusters contain sequences complementary to antecedent mobile elements and target invading nucleic acids. CRISPR clusters are transcribed and processed into CRISPR RNA (crRNA). Functions as a ssRNA-specific endoribonuclease. Involved in the integration of spacer DNA into the CRISPR cassette.</text>
</comment>
<keyword evidence="5 9" id="KW-0255">Endonuclease</keyword>
<evidence type="ECO:0000256" key="4">
    <source>
        <dbReference type="ARBA" id="ARBA00022723"/>
    </source>
</evidence>